<dbReference type="PANTHER" id="PTHR47447">
    <property type="entry name" value="OS03G0856100 PROTEIN"/>
    <property type="match status" value="1"/>
</dbReference>
<dbReference type="Gene3D" id="1.25.40.10">
    <property type="entry name" value="Tetratricopeptide repeat domain"/>
    <property type="match status" value="1"/>
</dbReference>
<dbReference type="Pfam" id="PF13041">
    <property type="entry name" value="PPR_2"/>
    <property type="match status" value="1"/>
</dbReference>
<evidence type="ECO:0008006" key="9">
    <source>
        <dbReference type="Google" id="ProtNLM"/>
    </source>
</evidence>
<evidence type="ECO:0000313" key="7">
    <source>
        <dbReference type="EMBL" id="KAK3314649.1"/>
    </source>
</evidence>
<accession>A0AAE0HXE4</accession>
<comment type="caution">
    <text evidence="7">The sequence shown here is derived from an EMBL/GenBank/DDBJ whole genome shotgun (WGS) entry which is preliminary data.</text>
</comment>
<keyword evidence="2" id="KW-0677">Repeat</keyword>
<comment type="similarity">
    <text evidence="1">Belongs to the CCM1 family.</text>
</comment>
<dbReference type="Proteomes" id="UP001283341">
    <property type="component" value="Unassembled WGS sequence"/>
</dbReference>
<name>A0AAE0HXE4_9PEZI</name>
<evidence type="ECO:0000313" key="8">
    <source>
        <dbReference type="Proteomes" id="UP001283341"/>
    </source>
</evidence>
<evidence type="ECO:0000256" key="4">
    <source>
        <dbReference type="ARBA" id="ARBA00044511"/>
    </source>
</evidence>
<keyword evidence="8" id="KW-1185">Reference proteome</keyword>
<reference evidence="7" key="1">
    <citation type="journal article" date="2023" name="Mol. Phylogenet. Evol.">
        <title>Genome-scale phylogeny and comparative genomics of the fungal order Sordariales.</title>
        <authorList>
            <person name="Hensen N."/>
            <person name="Bonometti L."/>
            <person name="Westerberg I."/>
            <person name="Brannstrom I.O."/>
            <person name="Guillou S."/>
            <person name="Cros-Aarteil S."/>
            <person name="Calhoun S."/>
            <person name="Haridas S."/>
            <person name="Kuo A."/>
            <person name="Mondo S."/>
            <person name="Pangilinan J."/>
            <person name="Riley R."/>
            <person name="LaButti K."/>
            <person name="Andreopoulos B."/>
            <person name="Lipzen A."/>
            <person name="Chen C."/>
            <person name="Yan M."/>
            <person name="Daum C."/>
            <person name="Ng V."/>
            <person name="Clum A."/>
            <person name="Steindorff A."/>
            <person name="Ohm R.A."/>
            <person name="Martin F."/>
            <person name="Silar P."/>
            <person name="Natvig D.O."/>
            <person name="Lalanne C."/>
            <person name="Gautier V."/>
            <person name="Ament-Velasquez S.L."/>
            <person name="Kruys A."/>
            <person name="Hutchinson M.I."/>
            <person name="Powell A.J."/>
            <person name="Barry K."/>
            <person name="Miller A.N."/>
            <person name="Grigoriev I.V."/>
            <person name="Debuchy R."/>
            <person name="Gladieux P."/>
            <person name="Hiltunen Thoren M."/>
            <person name="Johannesson H."/>
        </authorList>
    </citation>
    <scope>NUCLEOTIDE SEQUENCE</scope>
    <source>
        <strain evidence="7">CBS 118394</strain>
    </source>
</reference>
<evidence type="ECO:0000256" key="1">
    <source>
        <dbReference type="ARBA" id="ARBA00006192"/>
    </source>
</evidence>
<proteinExistence type="inferred from homology"/>
<dbReference type="EMBL" id="JAUEDM010000006">
    <property type="protein sequence ID" value="KAK3314649.1"/>
    <property type="molecule type" value="Genomic_DNA"/>
</dbReference>
<organism evidence="7 8">
    <name type="scientific">Apodospora peruviana</name>
    <dbReference type="NCBI Taxonomy" id="516989"/>
    <lineage>
        <taxon>Eukaryota</taxon>
        <taxon>Fungi</taxon>
        <taxon>Dikarya</taxon>
        <taxon>Ascomycota</taxon>
        <taxon>Pezizomycotina</taxon>
        <taxon>Sordariomycetes</taxon>
        <taxon>Sordariomycetidae</taxon>
        <taxon>Sordariales</taxon>
        <taxon>Lasiosphaeriaceae</taxon>
        <taxon>Apodospora</taxon>
    </lineage>
</organism>
<reference evidence="7" key="2">
    <citation type="submission" date="2023-06" db="EMBL/GenBank/DDBJ databases">
        <authorList>
            <consortium name="Lawrence Berkeley National Laboratory"/>
            <person name="Haridas S."/>
            <person name="Hensen N."/>
            <person name="Bonometti L."/>
            <person name="Westerberg I."/>
            <person name="Brannstrom I.O."/>
            <person name="Guillou S."/>
            <person name="Cros-Aarteil S."/>
            <person name="Calhoun S."/>
            <person name="Kuo A."/>
            <person name="Mondo S."/>
            <person name="Pangilinan J."/>
            <person name="Riley R."/>
            <person name="Labutti K."/>
            <person name="Andreopoulos B."/>
            <person name="Lipzen A."/>
            <person name="Chen C."/>
            <person name="Yanf M."/>
            <person name="Daum C."/>
            <person name="Ng V."/>
            <person name="Clum A."/>
            <person name="Steindorff A."/>
            <person name="Ohm R."/>
            <person name="Martin F."/>
            <person name="Silar P."/>
            <person name="Natvig D."/>
            <person name="Lalanne C."/>
            <person name="Gautier V."/>
            <person name="Ament-Velasquez S.L."/>
            <person name="Kruys A."/>
            <person name="Hutchinson M.I."/>
            <person name="Powell A.J."/>
            <person name="Barry K."/>
            <person name="Miller A.N."/>
            <person name="Grigoriev I.V."/>
            <person name="Debuchy R."/>
            <person name="Gladieux P."/>
            <person name="Thoren M.H."/>
            <person name="Johannesson H."/>
        </authorList>
    </citation>
    <scope>NUCLEOTIDE SEQUENCE</scope>
    <source>
        <strain evidence="7">CBS 118394</strain>
    </source>
</reference>
<dbReference type="InterPro" id="IPR011990">
    <property type="entry name" value="TPR-like_helical_dom_sf"/>
</dbReference>
<feature type="region of interest" description="Disordered" evidence="6">
    <location>
        <begin position="93"/>
        <end position="122"/>
    </location>
</feature>
<feature type="compositionally biased region" description="Basic and acidic residues" evidence="6">
    <location>
        <begin position="100"/>
        <end position="109"/>
    </location>
</feature>
<gene>
    <name evidence="7" type="ORF">B0H66DRAFT_501139</name>
</gene>
<feature type="repeat" description="PPR" evidence="5">
    <location>
        <begin position="313"/>
        <end position="347"/>
    </location>
</feature>
<dbReference type="InterPro" id="IPR002885">
    <property type="entry name" value="PPR_rpt"/>
</dbReference>
<feature type="repeat" description="PPR" evidence="5">
    <location>
        <begin position="383"/>
        <end position="417"/>
    </location>
</feature>
<dbReference type="PROSITE" id="PS51375">
    <property type="entry name" value="PPR"/>
    <property type="match status" value="2"/>
</dbReference>
<sequence>MKVSSRIDGSICGAILLHRPSWTSVLLATASARTRTDTATRRYHSTTTPTGRSPSRRCPYLRRPLLTVPVLLRRSSIHNGSFFRPSLPASCTNHTATGIKEPDATDDAPRPPPAPAPTKPMLSKPEILALVDSYAGEDPGTVEEHLQFFRDPYMRGYADSSAPNVIVAKTKHDVDYPCLDEVTEPDEDGRKILWDLRFAVLTRLRSPNNVDLDSIYHIYQQLPEPRITYIHGRLRHLLLKALGQPEKRNSKSMLRYFAVIADVRDSGLALTTAEWNAAISFASRYVGTTTEAETESALRLWHEMETQAGVKATDVTFNILFDAASKAGNFGLAEMVYREMENRGHRPNRYHYVSLIHFFGLKLDTIALRAAYREMVNAGEIIDTVALNAVISGLLRAGEQDAAERVYERMLKVSVTAAAASAAPDAGGDYGNMAEDGGNRLPVMPTRNYLSNRVITQALTMLARLGRRHRSIQPLFQNNVTLIHPDLHTYRIMINHFGVNVGDIGKVARFIDEMKFFQIPLHGAIFLALFKGFALHGGYRRSAWSEQRLESIWSAFLTAMDDHVEGLEIKTWLAMWVLKAFQRCSPHTPGRVMRVYEDLKGRWRLRPADEEFMADFFTGLVN</sequence>
<dbReference type="Pfam" id="PF01535">
    <property type="entry name" value="PPR"/>
    <property type="match status" value="1"/>
</dbReference>
<dbReference type="AlphaFoldDB" id="A0AAE0HXE4"/>
<evidence type="ECO:0000256" key="6">
    <source>
        <dbReference type="SAM" id="MobiDB-lite"/>
    </source>
</evidence>
<evidence type="ECO:0000256" key="5">
    <source>
        <dbReference type="PROSITE-ProRule" id="PRU00708"/>
    </source>
</evidence>
<evidence type="ECO:0000256" key="2">
    <source>
        <dbReference type="ARBA" id="ARBA00022737"/>
    </source>
</evidence>
<dbReference type="NCBIfam" id="TIGR00756">
    <property type="entry name" value="PPR"/>
    <property type="match status" value="1"/>
</dbReference>
<comment type="subunit">
    <text evidence="4">Binds to mitochondrial small subunit 15S rRNA.</text>
</comment>
<feature type="compositionally biased region" description="Low complexity" evidence="6">
    <location>
        <begin position="45"/>
        <end position="58"/>
    </location>
</feature>
<dbReference type="PANTHER" id="PTHR47447:SF17">
    <property type="entry name" value="OS12G0638900 PROTEIN"/>
    <property type="match status" value="1"/>
</dbReference>
<protein>
    <recommendedName>
        <fullName evidence="9">Pentatricopeptide repeat protein</fullName>
    </recommendedName>
</protein>
<feature type="region of interest" description="Disordered" evidence="6">
    <location>
        <begin position="37"/>
        <end position="58"/>
    </location>
</feature>
<evidence type="ECO:0000256" key="3">
    <source>
        <dbReference type="ARBA" id="ARBA00044493"/>
    </source>
</evidence>
<comment type="function">
    <text evidence="3">Regulates mitochondrial small subunit maturation by controlling 15S rRNA 5'-end processing. Localizes to the 5' precursor of the 15S rRNA in a position that is subsequently occupied by mS47 in the mature yeast mtSSU. Uses structure and sequence-specific RNA recognition, binding to a single-stranded region of the precursor and specifically recognizing bases -6 to -1. The exchange of Ccm1 for mS47 is coupled to the irreversible removal of precursor rRNA that is accompanied by conformational changes of the mitoribosomal proteins uS5m and mS26. These conformational changes signal completion of 5'-end rRNA processing through protection of the mature 5'-end of the 15S rRNA and stabilization of mS47. The removal of the 5' precursor together with the dissociation of Ccm1 may be catalyzed by the 5'-3' exoribonuclease Pet127. Involved in the specific removal of group I introns in mitochondrial encoded transcripts.</text>
</comment>